<dbReference type="SUPFAM" id="SSF55729">
    <property type="entry name" value="Acyl-CoA N-acyltransferases (Nat)"/>
    <property type="match status" value="2"/>
</dbReference>
<feature type="compositionally biased region" description="Basic and acidic residues" evidence="3">
    <location>
        <begin position="9"/>
        <end position="20"/>
    </location>
</feature>
<dbReference type="GO" id="GO:0016747">
    <property type="term" value="F:acyltransferase activity, transferring groups other than amino-acyl groups"/>
    <property type="evidence" value="ECO:0007669"/>
    <property type="project" value="InterPro"/>
</dbReference>
<dbReference type="PROSITE" id="PS51186">
    <property type="entry name" value="GNAT"/>
    <property type="match status" value="2"/>
</dbReference>
<dbReference type="Pfam" id="PF00583">
    <property type="entry name" value="Acetyltransf_1"/>
    <property type="match status" value="2"/>
</dbReference>
<comment type="caution">
    <text evidence="5">The sequence shown here is derived from an EMBL/GenBank/DDBJ whole genome shotgun (WGS) entry which is preliminary data.</text>
</comment>
<dbReference type="RefSeq" id="WP_100204255.1">
    <property type="nucleotide sequence ID" value="NZ_PGGW01000067.1"/>
</dbReference>
<reference evidence="5 6" key="1">
    <citation type="submission" date="2017-11" db="EMBL/GenBank/DDBJ databases">
        <title>Streptomyces carmine sp. nov., a novel actinomycete isolated from Sophora alopecuroides in Xinjiang, China.</title>
        <authorList>
            <person name="Wang Y."/>
            <person name="Luo X."/>
            <person name="Wan C."/>
            <person name="Zhang L."/>
        </authorList>
    </citation>
    <scope>NUCLEOTIDE SEQUENCE [LARGE SCALE GENOMIC DNA]</scope>
    <source>
        <strain evidence="5 6">TRM SA0054</strain>
    </source>
</reference>
<feature type="region of interest" description="Disordered" evidence="3">
    <location>
        <begin position="1"/>
        <end position="20"/>
    </location>
</feature>
<feature type="domain" description="N-acetyltransferase" evidence="4">
    <location>
        <begin position="1"/>
        <end position="133"/>
    </location>
</feature>
<feature type="domain" description="N-acetyltransferase" evidence="4">
    <location>
        <begin position="134"/>
        <end position="285"/>
    </location>
</feature>
<dbReference type="InterPro" id="IPR016181">
    <property type="entry name" value="Acyl_CoA_acyltransferase"/>
</dbReference>
<evidence type="ECO:0000256" key="2">
    <source>
        <dbReference type="ARBA" id="ARBA00023315"/>
    </source>
</evidence>
<accession>A0A2M8LSS5</accession>
<dbReference type="InterPro" id="IPR050832">
    <property type="entry name" value="Bact_Acetyltransf"/>
</dbReference>
<sequence>MTTTLRPTGPERRTADGARRRPYDICVNGRPVGGVLLGTDERFGPVTGRLENLTVHESDRRRGRATVAALAAEEVLRGWGCRRVEASVPAAAGPALGLAAALGYTERSRTMVKNLSPPTAAGPAGVPSGPPAGGVLRPMTAAEYPAWLEACRTEYVRLWIGEGIPPELAERGVGRRYAAPLPDGPETAGVALRVLVHGGADVGTLWLGPSSVPECEGWVYRVEVAPEHRGRGHGRTLMLGAERECAAAGRRTLGLNVFTDNVPALRLYESLGYRPTAHHLRKPLL</sequence>
<evidence type="ECO:0000313" key="6">
    <source>
        <dbReference type="Proteomes" id="UP000230407"/>
    </source>
</evidence>
<dbReference type="Gene3D" id="3.40.630.30">
    <property type="match status" value="2"/>
</dbReference>
<evidence type="ECO:0000259" key="4">
    <source>
        <dbReference type="PROSITE" id="PS51186"/>
    </source>
</evidence>
<organism evidence="5 6">
    <name type="scientific">Streptomyces carminius</name>
    <dbReference type="NCBI Taxonomy" id="2665496"/>
    <lineage>
        <taxon>Bacteria</taxon>
        <taxon>Bacillati</taxon>
        <taxon>Actinomycetota</taxon>
        <taxon>Actinomycetes</taxon>
        <taxon>Kitasatosporales</taxon>
        <taxon>Streptomycetaceae</taxon>
        <taxon>Streptomyces</taxon>
    </lineage>
</organism>
<dbReference type="PANTHER" id="PTHR43877">
    <property type="entry name" value="AMINOALKYLPHOSPHONATE N-ACETYLTRANSFERASE-RELATED-RELATED"/>
    <property type="match status" value="1"/>
</dbReference>
<evidence type="ECO:0000313" key="5">
    <source>
        <dbReference type="EMBL" id="PJE95002.1"/>
    </source>
</evidence>
<dbReference type="PANTHER" id="PTHR43877:SF2">
    <property type="entry name" value="AMINOALKYLPHOSPHONATE N-ACETYLTRANSFERASE-RELATED"/>
    <property type="match status" value="1"/>
</dbReference>
<keyword evidence="6" id="KW-1185">Reference proteome</keyword>
<evidence type="ECO:0000256" key="1">
    <source>
        <dbReference type="ARBA" id="ARBA00022679"/>
    </source>
</evidence>
<dbReference type="AlphaFoldDB" id="A0A2M8LSS5"/>
<keyword evidence="1 5" id="KW-0808">Transferase</keyword>
<protein>
    <submittedName>
        <fullName evidence="5">GNAT family N-acetyltransferase</fullName>
    </submittedName>
</protein>
<evidence type="ECO:0000256" key="3">
    <source>
        <dbReference type="SAM" id="MobiDB-lite"/>
    </source>
</evidence>
<dbReference type="EMBL" id="PGGW01000067">
    <property type="protein sequence ID" value="PJE95002.1"/>
    <property type="molecule type" value="Genomic_DNA"/>
</dbReference>
<gene>
    <name evidence="5" type="ORF">CUT44_25440</name>
</gene>
<dbReference type="InterPro" id="IPR000182">
    <property type="entry name" value="GNAT_dom"/>
</dbReference>
<name>A0A2M8LSS5_9ACTN</name>
<dbReference type="Proteomes" id="UP000230407">
    <property type="component" value="Unassembled WGS sequence"/>
</dbReference>
<dbReference type="CDD" id="cd04301">
    <property type="entry name" value="NAT_SF"/>
    <property type="match status" value="2"/>
</dbReference>
<keyword evidence="2" id="KW-0012">Acyltransferase</keyword>
<proteinExistence type="predicted"/>